<dbReference type="Pfam" id="PF00583">
    <property type="entry name" value="Acetyltransf_1"/>
    <property type="match status" value="1"/>
</dbReference>
<name>A0ABP5VRE1_9ACTN</name>
<dbReference type="Gene3D" id="3.40.630.30">
    <property type="match status" value="1"/>
</dbReference>
<feature type="domain" description="N-acetyltransferase" evidence="1">
    <location>
        <begin position="32"/>
        <end position="187"/>
    </location>
</feature>
<evidence type="ECO:0000313" key="2">
    <source>
        <dbReference type="EMBL" id="GAA2408158.1"/>
    </source>
</evidence>
<dbReference type="CDD" id="cd04301">
    <property type="entry name" value="NAT_SF"/>
    <property type="match status" value="1"/>
</dbReference>
<organism evidence="2 3">
    <name type="scientific">Actinomadura vinacea</name>
    <dbReference type="NCBI Taxonomy" id="115336"/>
    <lineage>
        <taxon>Bacteria</taxon>
        <taxon>Bacillati</taxon>
        <taxon>Actinomycetota</taxon>
        <taxon>Actinomycetes</taxon>
        <taxon>Streptosporangiales</taxon>
        <taxon>Thermomonosporaceae</taxon>
        <taxon>Actinomadura</taxon>
    </lineage>
</organism>
<dbReference type="InterPro" id="IPR016181">
    <property type="entry name" value="Acyl_CoA_acyltransferase"/>
</dbReference>
<proteinExistence type="predicted"/>
<dbReference type="EMBL" id="BAAARW010000005">
    <property type="protein sequence ID" value="GAA2408158.1"/>
    <property type="molecule type" value="Genomic_DNA"/>
</dbReference>
<evidence type="ECO:0000259" key="1">
    <source>
        <dbReference type="PROSITE" id="PS51186"/>
    </source>
</evidence>
<dbReference type="InterPro" id="IPR000182">
    <property type="entry name" value="GNAT_dom"/>
</dbReference>
<evidence type="ECO:0000313" key="3">
    <source>
        <dbReference type="Proteomes" id="UP001501231"/>
    </source>
</evidence>
<accession>A0ABP5VRE1</accession>
<sequence>MPIRHVDVTTWYLEQRDRAELTPPRREPEVAVEIVRAEPAGPELNRFLYTAVGGDLYWLDRLAWTYEQWQNWLARPGVETWIAHVGGTPAGYAELDPQAAGQVEIAYFGLLPAFRGRGIGGHLLAGGAARAWDLAGRWPGREATTRVWAHTCSNDAPAALGNYQARGFRVYDTKVETEAVEHTPPGPWPGAR</sequence>
<dbReference type="PROSITE" id="PS51186">
    <property type="entry name" value="GNAT"/>
    <property type="match status" value="1"/>
</dbReference>
<comment type="caution">
    <text evidence="2">The sequence shown here is derived from an EMBL/GenBank/DDBJ whole genome shotgun (WGS) entry which is preliminary data.</text>
</comment>
<dbReference type="SUPFAM" id="SSF55729">
    <property type="entry name" value="Acyl-CoA N-acyltransferases (Nat)"/>
    <property type="match status" value="1"/>
</dbReference>
<dbReference type="Proteomes" id="UP001501231">
    <property type="component" value="Unassembled WGS sequence"/>
</dbReference>
<dbReference type="RefSeq" id="WP_344587925.1">
    <property type="nucleotide sequence ID" value="NZ_BAAARW010000005.1"/>
</dbReference>
<reference evidence="3" key="1">
    <citation type="journal article" date="2019" name="Int. J. Syst. Evol. Microbiol.">
        <title>The Global Catalogue of Microorganisms (GCM) 10K type strain sequencing project: providing services to taxonomists for standard genome sequencing and annotation.</title>
        <authorList>
            <consortium name="The Broad Institute Genomics Platform"/>
            <consortium name="The Broad Institute Genome Sequencing Center for Infectious Disease"/>
            <person name="Wu L."/>
            <person name="Ma J."/>
        </authorList>
    </citation>
    <scope>NUCLEOTIDE SEQUENCE [LARGE SCALE GENOMIC DNA]</scope>
    <source>
        <strain evidence="3">JCM 3325</strain>
    </source>
</reference>
<keyword evidence="3" id="KW-1185">Reference proteome</keyword>
<gene>
    <name evidence="2" type="ORF">GCM10010191_15820</name>
</gene>
<protein>
    <submittedName>
        <fullName evidence="2">GNAT family N-acetyltransferase</fullName>
    </submittedName>
</protein>